<comment type="catalytic activity">
    <reaction evidence="1 3">
        <text>aldehydo-D-ribose 5-phosphate = D-ribulose 5-phosphate</text>
        <dbReference type="Rhea" id="RHEA:14657"/>
        <dbReference type="ChEBI" id="CHEBI:58121"/>
        <dbReference type="ChEBI" id="CHEBI:58273"/>
        <dbReference type="EC" id="5.3.1.6"/>
    </reaction>
</comment>
<dbReference type="NCBIfam" id="TIGR00021">
    <property type="entry name" value="rpiA"/>
    <property type="match status" value="1"/>
</dbReference>
<evidence type="ECO:0000313" key="5">
    <source>
        <dbReference type="Proteomes" id="UP000646426"/>
    </source>
</evidence>
<feature type="active site" description="Proton acceptor" evidence="3">
    <location>
        <position position="101"/>
    </location>
</feature>
<comment type="subunit">
    <text evidence="3">Homodimer.</text>
</comment>
<dbReference type="Pfam" id="PF06026">
    <property type="entry name" value="Rib_5-P_isom_A"/>
    <property type="match status" value="1"/>
</dbReference>
<organism evidence="4 5">
    <name type="scientific">Cognatilysobacter bugurensis</name>
    <dbReference type="NCBI Taxonomy" id="543356"/>
    <lineage>
        <taxon>Bacteria</taxon>
        <taxon>Pseudomonadati</taxon>
        <taxon>Pseudomonadota</taxon>
        <taxon>Gammaproteobacteria</taxon>
        <taxon>Lysobacterales</taxon>
        <taxon>Lysobacteraceae</taxon>
        <taxon>Cognatilysobacter</taxon>
    </lineage>
</organism>
<name>A0A918T2S4_9GAMM</name>
<reference evidence="4" key="1">
    <citation type="journal article" date="2014" name="Int. J. Syst. Evol. Microbiol.">
        <title>Complete genome sequence of Corynebacterium casei LMG S-19264T (=DSM 44701T), isolated from a smear-ripened cheese.</title>
        <authorList>
            <consortium name="US DOE Joint Genome Institute (JGI-PGF)"/>
            <person name="Walter F."/>
            <person name="Albersmeier A."/>
            <person name="Kalinowski J."/>
            <person name="Ruckert C."/>
        </authorList>
    </citation>
    <scope>NUCLEOTIDE SEQUENCE</scope>
    <source>
        <strain evidence="4">KCTC 23077</strain>
    </source>
</reference>
<dbReference type="Proteomes" id="UP000646426">
    <property type="component" value="Unassembled WGS sequence"/>
</dbReference>
<comment type="pathway">
    <text evidence="3">Carbohydrate degradation; pentose phosphate pathway; D-ribose 5-phosphate from D-ribulose 5-phosphate (non-oxidative stage): step 1/1.</text>
</comment>
<comment type="caution">
    <text evidence="4">The sequence shown here is derived from an EMBL/GenBank/DDBJ whole genome shotgun (WGS) entry which is preliminary data.</text>
</comment>
<dbReference type="InterPro" id="IPR037171">
    <property type="entry name" value="NagB/RpiA_transferase-like"/>
</dbReference>
<sequence>MTEAKRQAAEKAIEYVEDGMIVGVGTGSTVAYFIDALGRMRDRIQGAVSSSEQSTQRLKALGIDVLDLNSTGPLSLYVDGADECDPHKRLIKGGGAALTREKIIAEASAKFVCIVDPAKQVDVLGRFPLPVEVIPMARSLVAREILALTQAQPVWRQDAEGRGVVTDNGNAILDVHGLSITDPVALETTLNQIPGVVAVGLFARRSADVVIVGGETARVL</sequence>
<dbReference type="Gene3D" id="3.40.50.1360">
    <property type="match status" value="1"/>
</dbReference>
<dbReference type="AlphaFoldDB" id="A0A918T2S4"/>
<feature type="binding site" evidence="3">
    <location>
        <begin position="79"/>
        <end position="82"/>
    </location>
    <ligand>
        <name>substrate</name>
    </ligand>
</feature>
<dbReference type="RefSeq" id="WP_189456823.1">
    <property type="nucleotide sequence ID" value="NZ_BMYD01000004.1"/>
</dbReference>
<dbReference type="GO" id="GO:0009052">
    <property type="term" value="P:pentose-phosphate shunt, non-oxidative branch"/>
    <property type="evidence" value="ECO:0007669"/>
    <property type="project" value="UniProtKB-UniRule"/>
</dbReference>
<dbReference type="FunFam" id="3.40.50.1360:FF:000001">
    <property type="entry name" value="Ribose-5-phosphate isomerase A"/>
    <property type="match status" value="1"/>
</dbReference>
<comment type="function">
    <text evidence="3">Catalyzes the reversible conversion of ribose-5-phosphate to ribulose 5-phosphate.</text>
</comment>
<dbReference type="CDD" id="cd01398">
    <property type="entry name" value="RPI_A"/>
    <property type="match status" value="1"/>
</dbReference>
<dbReference type="NCBIfam" id="NF001924">
    <property type="entry name" value="PRK00702.1"/>
    <property type="match status" value="1"/>
</dbReference>
<evidence type="ECO:0000256" key="3">
    <source>
        <dbReference type="HAMAP-Rule" id="MF_00170"/>
    </source>
</evidence>
<keyword evidence="2 3" id="KW-0413">Isomerase</keyword>
<dbReference type="GO" id="GO:0006014">
    <property type="term" value="P:D-ribose metabolic process"/>
    <property type="evidence" value="ECO:0007669"/>
    <property type="project" value="TreeGrafter"/>
</dbReference>
<dbReference type="GO" id="GO:0004751">
    <property type="term" value="F:ribose-5-phosphate isomerase activity"/>
    <property type="evidence" value="ECO:0007669"/>
    <property type="project" value="UniProtKB-UniRule"/>
</dbReference>
<proteinExistence type="inferred from homology"/>
<accession>A0A918T2S4</accession>
<dbReference type="GO" id="GO:0005829">
    <property type="term" value="C:cytosol"/>
    <property type="evidence" value="ECO:0007669"/>
    <property type="project" value="TreeGrafter"/>
</dbReference>
<dbReference type="EC" id="5.3.1.6" evidence="3"/>
<dbReference type="SUPFAM" id="SSF100950">
    <property type="entry name" value="NagB/RpiA/CoA transferase-like"/>
    <property type="match status" value="1"/>
</dbReference>
<feature type="binding site" evidence="3">
    <location>
        <position position="119"/>
    </location>
    <ligand>
        <name>substrate</name>
    </ligand>
</feature>
<dbReference type="Gene3D" id="3.30.70.260">
    <property type="match status" value="1"/>
</dbReference>
<dbReference type="PANTHER" id="PTHR11934:SF0">
    <property type="entry name" value="RIBOSE-5-PHOSPHATE ISOMERASE"/>
    <property type="match status" value="1"/>
</dbReference>
<dbReference type="HAMAP" id="MF_00170">
    <property type="entry name" value="Rib_5P_isom_A"/>
    <property type="match status" value="1"/>
</dbReference>
<feature type="binding site" evidence="3">
    <location>
        <begin position="26"/>
        <end position="29"/>
    </location>
    <ligand>
        <name>substrate</name>
    </ligand>
</feature>
<dbReference type="SUPFAM" id="SSF75445">
    <property type="entry name" value="D-ribose-5-phosphate isomerase (RpiA), lid domain"/>
    <property type="match status" value="1"/>
</dbReference>
<evidence type="ECO:0000256" key="1">
    <source>
        <dbReference type="ARBA" id="ARBA00001713"/>
    </source>
</evidence>
<keyword evidence="5" id="KW-1185">Reference proteome</keyword>
<evidence type="ECO:0000313" key="4">
    <source>
        <dbReference type="EMBL" id="GHA84958.1"/>
    </source>
</evidence>
<dbReference type="EMBL" id="BMYD01000004">
    <property type="protein sequence ID" value="GHA84958.1"/>
    <property type="molecule type" value="Genomic_DNA"/>
</dbReference>
<gene>
    <name evidence="3 4" type="primary">rpiA</name>
    <name evidence="4" type="ORF">GCM10007067_23630</name>
</gene>
<evidence type="ECO:0000256" key="2">
    <source>
        <dbReference type="ARBA" id="ARBA00023235"/>
    </source>
</evidence>
<reference evidence="4" key="2">
    <citation type="submission" date="2020-09" db="EMBL/GenBank/DDBJ databases">
        <authorList>
            <person name="Sun Q."/>
            <person name="Kim S."/>
        </authorList>
    </citation>
    <scope>NUCLEOTIDE SEQUENCE</scope>
    <source>
        <strain evidence="4">KCTC 23077</strain>
    </source>
</reference>
<dbReference type="InterPro" id="IPR004788">
    <property type="entry name" value="Ribose5P_isomerase_type_A"/>
</dbReference>
<protein>
    <recommendedName>
        <fullName evidence="3">Ribose-5-phosphate isomerase A</fullName>
        <ecNumber evidence="3">5.3.1.6</ecNumber>
    </recommendedName>
    <alternativeName>
        <fullName evidence="3">Phosphoriboisomerase A</fullName>
        <shortName evidence="3">PRI</shortName>
    </alternativeName>
</protein>
<feature type="binding site" evidence="3">
    <location>
        <begin position="92"/>
        <end position="95"/>
    </location>
    <ligand>
        <name>substrate</name>
    </ligand>
</feature>
<dbReference type="InterPro" id="IPR020672">
    <property type="entry name" value="Ribose5P_isomerase_typA_subgr"/>
</dbReference>
<comment type="similarity">
    <text evidence="3">Belongs to the ribose 5-phosphate isomerase family.</text>
</comment>
<dbReference type="PANTHER" id="PTHR11934">
    <property type="entry name" value="RIBOSE-5-PHOSPHATE ISOMERASE"/>
    <property type="match status" value="1"/>
</dbReference>